<dbReference type="RefSeq" id="WP_118980784.1">
    <property type="nucleotide sequence ID" value="NZ_QHCS01000001.1"/>
</dbReference>
<comment type="caution">
    <text evidence="5">The sequence shown here is derived from an EMBL/GenBank/DDBJ whole genome shotgun (WGS) entry which is preliminary data.</text>
</comment>
<accession>A0A8B3CW81</accession>
<dbReference type="GO" id="GO:0000731">
    <property type="term" value="P:DNA synthesis involved in DNA repair"/>
    <property type="evidence" value="ECO:0007669"/>
    <property type="project" value="TreeGrafter"/>
</dbReference>
<dbReference type="Gene3D" id="3.40.50.300">
    <property type="entry name" value="P-loop containing nucleotide triphosphate hydrolases"/>
    <property type="match status" value="2"/>
</dbReference>
<evidence type="ECO:0000259" key="4">
    <source>
        <dbReference type="Pfam" id="PF13476"/>
    </source>
</evidence>
<feature type="transmembrane region" description="Helical" evidence="2">
    <location>
        <begin position="363"/>
        <end position="383"/>
    </location>
</feature>
<proteinExistence type="predicted"/>
<evidence type="ECO:0000313" key="5">
    <source>
        <dbReference type="EMBL" id="RHX88200.1"/>
    </source>
</evidence>
<dbReference type="InterPro" id="IPR003959">
    <property type="entry name" value="ATPase_AAA_core"/>
</dbReference>
<dbReference type="PANTHER" id="PTHR32182:SF0">
    <property type="entry name" value="DNA REPLICATION AND REPAIR PROTEIN RECF"/>
    <property type="match status" value="1"/>
</dbReference>
<gene>
    <name evidence="5" type="ORF">DLM78_04390</name>
</gene>
<evidence type="ECO:0000259" key="3">
    <source>
        <dbReference type="Pfam" id="PF13304"/>
    </source>
</evidence>
<keyword evidence="1" id="KW-0175">Coiled coil</keyword>
<keyword evidence="2" id="KW-0472">Membrane</keyword>
<dbReference type="GO" id="GO:0016887">
    <property type="term" value="F:ATP hydrolysis activity"/>
    <property type="evidence" value="ECO:0007669"/>
    <property type="project" value="InterPro"/>
</dbReference>
<dbReference type="SUPFAM" id="SSF52540">
    <property type="entry name" value="P-loop containing nucleoside triphosphate hydrolases"/>
    <property type="match status" value="1"/>
</dbReference>
<keyword evidence="2" id="KW-1133">Transmembrane helix</keyword>
<dbReference type="AlphaFoldDB" id="A0A8B3CW81"/>
<feature type="coiled-coil region" evidence="1">
    <location>
        <begin position="432"/>
        <end position="466"/>
    </location>
</feature>
<dbReference type="Pfam" id="PF13304">
    <property type="entry name" value="AAA_21"/>
    <property type="match status" value="1"/>
</dbReference>
<feature type="coiled-coil region" evidence="1">
    <location>
        <begin position="553"/>
        <end position="626"/>
    </location>
</feature>
<feature type="domain" description="ATPase AAA-type core" evidence="3">
    <location>
        <begin position="636"/>
        <end position="746"/>
    </location>
</feature>
<feature type="coiled-coil region" evidence="1">
    <location>
        <begin position="150"/>
        <end position="208"/>
    </location>
</feature>
<dbReference type="PANTHER" id="PTHR32182">
    <property type="entry name" value="DNA REPLICATION AND REPAIR PROTEIN RECF"/>
    <property type="match status" value="1"/>
</dbReference>
<sequence>MISKLQLLKFGKFIQSDFDLSPSVTIFQGENESGKTTIFDALRLGIGSKFLTASQEPKKSILSRYGEKSLEGYRLIGEIPELSKDAAPQYVHCISLREGELEFAFHNDKIIKPEFLRSKLLNNGVNLEGISTSLKKIHSPKTGSKDWTYIENLKKEITDLKDKRIQLTSKIASLHSRNKNNLEMEGKHLKDQERVEEIQEKLTQLEKEFFLDSKIQKKNQLLDSLSKIQRLKSLEETLKKNVLYSKDESSVYENLQKEIDTLQSFLTSSETLLQDKQKAIDLKKKESDSLKNQITLLQKMKSKAEELIEKLDKTLREEGFTEEVRTELSNSNQKLIGGGIAGFGFLGLIGVLVSLLVGNVSPFGLLIGSLVSAGAIGIGLYLLTQKKETLEIRYSPAKEKDAVSKRLSEWNLTFPENPISPLDRIDILRQFLAKQILNFESKSEQMETLEKEIRGLIEALDSILSKSKLEREKLSELQRKRNSWLGERRVASIQDYHKQIAEFQSQSKIFKESSQKLQSANGGNNPEELEIQWKAEISLLDEIPTQGFSETERLSKNAQKKELETELQSLEKRLNELKTEIKVEDTRIQDSLPEKENDLISTLQLLAEKEKEFSSLESKRKSAKIAQEIVEDISKDQSFQFVSIASEIGKDLHFLLPKRGVSFEALDKKELIKMEDAAGTLRSIEHLSGGTLATFYLIFKLFLARKTVPQKGLLLLDEPFVHLDPKRLQSALSYLKRFQEETEYQICFFTKQEELSETILNTFENAKRIRLT</sequence>
<feature type="coiled-coil region" evidence="1">
    <location>
        <begin position="273"/>
        <end position="317"/>
    </location>
</feature>
<organism evidence="5 6">
    <name type="scientific">Leptospira stimsonii</name>
    <dbReference type="NCBI Taxonomy" id="2202203"/>
    <lineage>
        <taxon>Bacteria</taxon>
        <taxon>Pseudomonadati</taxon>
        <taxon>Spirochaetota</taxon>
        <taxon>Spirochaetia</taxon>
        <taxon>Leptospirales</taxon>
        <taxon>Leptospiraceae</taxon>
        <taxon>Leptospira</taxon>
    </lineage>
</organism>
<evidence type="ECO:0000256" key="2">
    <source>
        <dbReference type="SAM" id="Phobius"/>
    </source>
</evidence>
<dbReference type="GO" id="GO:0005524">
    <property type="term" value="F:ATP binding"/>
    <property type="evidence" value="ECO:0007669"/>
    <property type="project" value="InterPro"/>
</dbReference>
<protein>
    <submittedName>
        <fullName evidence="5">DNA repair protein Rad50</fullName>
    </submittedName>
</protein>
<keyword evidence="2" id="KW-0812">Transmembrane</keyword>
<dbReference type="EMBL" id="QHCS01000001">
    <property type="protein sequence ID" value="RHX88200.1"/>
    <property type="molecule type" value="Genomic_DNA"/>
</dbReference>
<dbReference type="Pfam" id="PF13476">
    <property type="entry name" value="AAA_23"/>
    <property type="match status" value="1"/>
</dbReference>
<feature type="domain" description="Rad50/SbcC-type AAA" evidence="4">
    <location>
        <begin position="4"/>
        <end position="240"/>
    </location>
</feature>
<feature type="transmembrane region" description="Helical" evidence="2">
    <location>
        <begin position="335"/>
        <end position="357"/>
    </location>
</feature>
<dbReference type="InterPro" id="IPR027417">
    <property type="entry name" value="P-loop_NTPase"/>
</dbReference>
<name>A0A8B3CW81_9LEPT</name>
<evidence type="ECO:0000313" key="6">
    <source>
        <dbReference type="Proteomes" id="UP000266669"/>
    </source>
</evidence>
<reference evidence="6" key="1">
    <citation type="submission" date="2018-05" db="EMBL/GenBank/DDBJ databases">
        <title>Leptospira yasudae sp. nov. and Leptospira stimsonii sp. nov., two pathogenic species of the genus Leptospira isolated from environmental sources.</title>
        <authorList>
            <person name="Casanovas-Massana A."/>
            <person name="Hamond C."/>
            <person name="Santos L.A."/>
            <person name="Hacker K.P."/>
            <person name="Balassiano I."/>
            <person name="Medeiros M.A."/>
            <person name="Reis M.G."/>
            <person name="Ko A.I."/>
            <person name="Wunder E.A."/>
        </authorList>
    </citation>
    <scope>NUCLEOTIDE SEQUENCE [LARGE SCALE GENOMIC DNA]</scope>
    <source>
        <strain evidence="6">AMB6-RJ</strain>
    </source>
</reference>
<dbReference type="GO" id="GO:0006302">
    <property type="term" value="P:double-strand break repair"/>
    <property type="evidence" value="ECO:0007669"/>
    <property type="project" value="InterPro"/>
</dbReference>
<evidence type="ECO:0000256" key="1">
    <source>
        <dbReference type="SAM" id="Coils"/>
    </source>
</evidence>
<dbReference type="Proteomes" id="UP000266669">
    <property type="component" value="Unassembled WGS sequence"/>
</dbReference>
<dbReference type="InterPro" id="IPR038729">
    <property type="entry name" value="Rad50/SbcC_AAA"/>
</dbReference>